<dbReference type="EMBL" id="JAHXZJ010001864">
    <property type="protein sequence ID" value="KAH0549418.1"/>
    <property type="molecule type" value="Genomic_DNA"/>
</dbReference>
<accession>A0AAV7ICP3</accession>
<feature type="chain" id="PRO_5043540914" evidence="1">
    <location>
        <begin position="22"/>
        <end position="108"/>
    </location>
</feature>
<evidence type="ECO:0000256" key="1">
    <source>
        <dbReference type="SAM" id="SignalP"/>
    </source>
</evidence>
<gene>
    <name evidence="2" type="ORF">KQX54_009077</name>
</gene>
<evidence type="ECO:0000313" key="3">
    <source>
        <dbReference type="Proteomes" id="UP000826195"/>
    </source>
</evidence>
<name>A0AAV7ICP3_COTGL</name>
<reference evidence="2 3" key="1">
    <citation type="journal article" date="2021" name="J. Hered.">
        <title>A chromosome-level genome assembly of the parasitoid wasp, Cotesia glomerata (Hymenoptera: Braconidae).</title>
        <authorList>
            <person name="Pinto B.J."/>
            <person name="Weis J.J."/>
            <person name="Gamble T."/>
            <person name="Ode P.J."/>
            <person name="Paul R."/>
            <person name="Zaspel J.M."/>
        </authorList>
    </citation>
    <scope>NUCLEOTIDE SEQUENCE [LARGE SCALE GENOMIC DNA]</scope>
    <source>
        <strain evidence="2">CgM1</strain>
    </source>
</reference>
<comment type="caution">
    <text evidence="2">The sequence shown here is derived from an EMBL/GenBank/DDBJ whole genome shotgun (WGS) entry which is preliminary data.</text>
</comment>
<sequence>MSGFKYLCVLLALSWIGVTSARLNCDAVRTIFESHGFPFSDIPKDPISWISTLRDATGTLSLLFVLRNDVHYPGSNNAQPEIEREMDRVKGDGVQMENAIPGGVVDSI</sequence>
<dbReference type="AlphaFoldDB" id="A0AAV7ICP3"/>
<organism evidence="2 3">
    <name type="scientific">Cotesia glomerata</name>
    <name type="common">Lepidopteran parasitic wasp</name>
    <name type="synonym">Apanteles glomeratus</name>
    <dbReference type="NCBI Taxonomy" id="32391"/>
    <lineage>
        <taxon>Eukaryota</taxon>
        <taxon>Metazoa</taxon>
        <taxon>Ecdysozoa</taxon>
        <taxon>Arthropoda</taxon>
        <taxon>Hexapoda</taxon>
        <taxon>Insecta</taxon>
        <taxon>Pterygota</taxon>
        <taxon>Neoptera</taxon>
        <taxon>Endopterygota</taxon>
        <taxon>Hymenoptera</taxon>
        <taxon>Apocrita</taxon>
        <taxon>Ichneumonoidea</taxon>
        <taxon>Braconidae</taxon>
        <taxon>Microgastrinae</taxon>
        <taxon>Cotesia</taxon>
    </lineage>
</organism>
<protein>
    <submittedName>
        <fullName evidence="2">Uncharacterized protein</fullName>
    </submittedName>
</protein>
<keyword evidence="1" id="KW-0732">Signal</keyword>
<keyword evidence="3" id="KW-1185">Reference proteome</keyword>
<dbReference type="Proteomes" id="UP000826195">
    <property type="component" value="Unassembled WGS sequence"/>
</dbReference>
<proteinExistence type="predicted"/>
<evidence type="ECO:0000313" key="2">
    <source>
        <dbReference type="EMBL" id="KAH0549418.1"/>
    </source>
</evidence>
<feature type="signal peptide" evidence="1">
    <location>
        <begin position="1"/>
        <end position="21"/>
    </location>
</feature>